<keyword evidence="8" id="KW-0732">Signal</keyword>
<comment type="caution">
    <text evidence="10">The sequence shown here is derived from an EMBL/GenBank/DDBJ whole genome shotgun (WGS) entry which is preliminary data.</text>
</comment>
<dbReference type="InterPro" id="IPR017941">
    <property type="entry name" value="Rieske_2Fe-2S"/>
</dbReference>
<evidence type="ECO:0000256" key="3">
    <source>
        <dbReference type="ARBA" id="ARBA00022723"/>
    </source>
</evidence>
<keyword evidence="11" id="KW-1185">Reference proteome</keyword>
<protein>
    <recommendedName>
        <fullName evidence="9">Rieske domain-containing protein</fullName>
    </recommendedName>
</protein>
<evidence type="ECO:0000259" key="9">
    <source>
        <dbReference type="PROSITE" id="PS51296"/>
    </source>
</evidence>
<dbReference type="Proteomes" id="UP001230188">
    <property type="component" value="Unassembled WGS sequence"/>
</dbReference>
<organism evidence="10 11">
    <name type="scientific">Chrysophaeum taylorii</name>
    <dbReference type="NCBI Taxonomy" id="2483200"/>
    <lineage>
        <taxon>Eukaryota</taxon>
        <taxon>Sar</taxon>
        <taxon>Stramenopiles</taxon>
        <taxon>Ochrophyta</taxon>
        <taxon>Pelagophyceae</taxon>
        <taxon>Pelagomonadales</taxon>
        <taxon>Pelagomonadaceae</taxon>
        <taxon>Chrysophaeum</taxon>
    </lineage>
</organism>
<evidence type="ECO:0000256" key="8">
    <source>
        <dbReference type="SAM" id="SignalP"/>
    </source>
</evidence>
<name>A0AAD7U631_9STRA</name>
<dbReference type="InterPro" id="IPR014349">
    <property type="entry name" value="Rieske_Fe-S_prot"/>
</dbReference>
<evidence type="ECO:0000313" key="11">
    <source>
        <dbReference type="Proteomes" id="UP001230188"/>
    </source>
</evidence>
<proteinExistence type="inferred from homology"/>
<feature type="domain" description="Rieske" evidence="9">
    <location>
        <begin position="62"/>
        <end position="153"/>
    </location>
</feature>
<keyword evidence="4" id="KW-0408">Iron</keyword>
<dbReference type="EMBL" id="JAQMWT010000614">
    <property type="protein sequence ID" value="KAJ8598940.1"/>
    <property type="molecule type" value="Genomic_DNA"/>
</dbReference>
<dbReference type="PROSITE" id="PS51296">
    <property type="entry name" value="RIESKE"/>
    <property type="match status" value="1"/>
</dbReference>
<keyword evidence="2" id="KW-0001">2Fe-2S</keyword>
<dbReference type="GO" id="GO:0051537">
    <property type="term" value="F:2 iron, 2 sulfur cluster binding"/>
    <property type="evidence" value="ECO:0007669"/>
    <property type="project" value="UniProtKB-KW"/>
</dbReference>
<accession>A0AAD7U631</accession>
<dbReference type="SUPFAM" id="SSF50022">
    <property type="entry name" value="ISP domain"/>
    <property type="match status" value="1"/>
</dbReference>
<evidence type="ECO:0000256" key="4">
    <source>
        <dbReference type="ARBA" id="ARBA00023004"/>
    </source>
</evidence>
<keyword evidence="5" id="KW-0411">Iron-sulfur</keyword>
<evidence type="ECO:0000256" key="5">
    <source>
        <dbReference type="ARBA" id="ARBA00023014"/>
    </source>
</evidence>
<keyword evidence="6" id="KW-1015">Disulfide bond</keyword>
<evidence type="ECO:0000256" key="7">
    <source>
        <dbReference type="ARBA" id="ARBA00034078"/>
    </source>
</evidence>
<keyword evidence="3" id="KW-0479">Metal-binding</keyword>
<evidence type="ECO:0000256" key="6">
    <source>
        <dbReference type="ARBA" id="ARBA00023157"/>
    </source>
</evidence>
<dbReference type="PRINTS" id="PR00162">
    <property type="entry name" value="RIESKE"/>
</dbReference>
<comment type="similarity">
    <text evidence="1">Belongs to the Rieske iron-sulfur protein family.</text>
</comment>
<dbReference type="InterPro" id="IPR005805">
    <property type="entry name" value="Rieske_Fe-S_prot_C"/>
</dbReference>
<gene>
    <name evidence="10" type="ORF">CTAYLR_009639</name>
</gene>
<dbReference type="AlphaFoldDB" id="A0AAD7U631"/>
<evidence type="ECO:0000313" key="10">
    <source>
        <dbReference type="EMBL" id="KAJ8598940.1"/>
    </source>
</evidence>
<dbReference type="InterPro" id="IPR036922">
    <property type="entry name" value="Rieske_2Fe-2S_sf"/>
</dbReference>
<feature type="signal peptide" evidence="8">
    <location>
        <begin position="1"/>
        <end position="18"/>
    </location>
</feature>
<evidence type="ECO:0000256" key="1">
    <source>
        <dbReference type="ARBA" id="ARBA00010651"/>
    </source>
</evidence>
<evidence type="ECO:0000256" key="2">
    <source>
        <dbReference type="ARBA" id="ARBA00022714"/>
    </source>
</evidence>
<dbReference type="GO" id="GO:0016020">
    <property type="term" value="C:membrane"/>
    <property type="evidence" value="ECO:0007669"/>
    <property type="project" value="InterPro"/>
</dbReference>
<reference evidence="10" key="1">
    <citation type="submission" date="2023-01" db="EMBL/GenBank/DDBJ databases">
        <title>Metagenome sequencing of chrysophaentin producing Chrysophaeum taylorii.</title>
        <authorList>
            <person name="Davison J."/>
            <person name="Bewley C."/>
        </authorList>
    </citation>
    <scope>NUCLEOTIDE SEQUENCE</scope>
    <source>
        <strain evidence="10">NIES-1699</strain>
    </source>
</reference>
<comment type="cofactor">
    <cofactor evidence="7">
        <name>[2Fe-2S] cluster</name>
        <dbReference type="ChEBI" id="CHEBI:190135"/>
    </cofactor>
</comment>
<dbReference type="Gene3D" id="2.102.10.10">
    <property type="entry name" value="Rieske [2Fe-2S] iron-sulphur domain"/>
    <property type="match status" value="1"/>
</dbReference>
<feature type="chain" id="PRO_5042256307" description="Rieske domain-containing protein" evidence="8">
    <location>
        <begin position="19"/>
        <end position="164"/>
    </location>
</feature>
<sequence>MIFLGLTLLLAKGSSALAARSDIPRRSCAAAAAFVATKAQGATVQATDRKGAPVVASQWESAHNNGRTDLVAGLDGEPYILLTDDTGKLTEYALRAECTHLGCLVGPWDSARNRFVCPCHGSEYDRTGKVLRGPAPQSLKLAKVEVDDNDFVSLSTWIEPDFRV</sequence>
<dbReference type="PANTHER" id="PTHR10134">
    <property type="entry name" value="CYTOCHROME B-C1 COMPLEX SUBUNIT RIESKE, MITOCHONDRIAL"/>
    <property type="match status" value="1"/>
</dbReference>
<dbReference type="GO" id="GO:0046872">
    <property type="term" value="F:metal ion binding"/>
    <property type="evidence" value="ECO:0007669"/>
    <property type="project" value="UniProtKB-KW"/>
</dbReference>
<dbReference type="Pfam" id="PF00355">
    <property type="entry name" value="Rieske"/>
    <property type="match status" value="1"/>
</dbReference>